<dbReference type="EMBL" id="JANBUJ010002996">
    <property type="protein sequence ID" value="KAJ2762356.1"/>
    <property type="molecule type" value="Genomic_DNA"/>
</dbReference>
<protein>
    <submittedName>
        <fullName evidence="1">Ubiquinol-cytochrome c reductase core subunit 1</fullName>
    </submittedName>
</protein>
<dbReference type="Proteomes" id="UP001140234">
    <property type="component" value="Unassembled WGS sequence"/>
</dbReference>
<comment type="caution">
    <text evidence="1">The sequence shown here is derived from an EMBL/GenBank/DDBJ whole genome shotgun (WGS) entry which is preliminary data.</text>
</comment>
<proteinExistence type="predicted"/>
<accession>A0ACC1JLC7</accession>
<organism evidence="1 2">
    <name type="scientific">Coemansia nantahalensis</name>
    <dbReference type="NCBI Taxonomy" id="2789366"/>
    <lineage>
        <taxon>Eukaryota</taxon>
        <taxon>Fungi</taxon>
        <taxon>Fungi incertae sedis</taxon>
        <taxon>Zoopagomycota</taxon>
        <taxon>Kickxellomycotina</taxon>
        <taxon>Kickxellomycetes</taxon>
        <taxon>Kickxellales</taxon>
        <taxon>Kickxellaceae</taxon>
        <taxon>Coemansia</taxon>
    </lineage>
</organism>
<keyword evidence="2" id="KW-1185">Reference proteome</keyword>
<feature type="non-terminal residue" evidence="1">
    <location>
        <position position="1"/>
    </location>
</feature>
<name>A0ACC1JLC7_9FUNG</name>
<evidence type="ECO:0000313" key="1">
    <source>
        <dbReference type="EMBL" id="KAJ2762356.1"/>
    </source>
</evidence>
<gene>
    <name evidence="1" type="primary">QCR2</name>
    <name evidence="1" type="ORF">IWQ57_005818</name>
</gene>
<reference evidence="1" key="1">
    <citation type="submission" date="2022-07" db="EMBL/GenBank/DDBJ databases">
        <title>Phylogenomic reconstructions and comparative analyses of Kickxellomycotina fungi.</title>
        <authorList>
            <person name="Reynolds N.K."/>
            <person name="Stajich J.E."/>
            <person name="Barry K."/>
            <person name="Grigoriev I.V."/>
            <person name="Crous P."/>
            <person name="Smith M.E."/>
        </authorList>
    </citation>
    <scope>NUCLEOTIDE SEQUENCE</scope>
    <source>
        <strain evidence="1">CBS 109366</strain>
    </source>
</reference>
<sequence>RVKWSSGVSALAQLAAAEGIRAEAFSFAYSDAGLVGVLVSAPTAQIKGAVEKVAATIKRDVANATPDAVQRAAAAAAVDAADAMATQRGQLRALGAIALGHPAAALQAIDAAALASAAKSVFTSKPVATSVGLSQATAYVDTLGF</sequence>
<evidence type="ECO:0000313" key="2">
    <source>
        <dbReference type="Proteomes" id="UP001140234"/>
    </source>
</evidence>